<evidence type="ECO:0000313" key="9">
    <source>
        <dbReference type="Proteomes" id="UP000823674"/>
    </source>
</evidence>
<evidence type="ECO:0000256" key="3">
    <source>
        <dbReference type="ARBA" id="ARBA00022471"/>
    </source>
</evidence>
<keyword evidence="3" id="KW-0713">Self-incompatibility</keyword>
<comment type="similarity">
    <text evidence="2">Belongs to the plant self-incompatibility (S1) protein family.</text>
</comment>
<evidence type="ECO:0000256" key="1">
    <source>
        <dbReference type="ARBA" id="ARBA00004613"/>
    </source>
</evidence>
<evidence type="ECO:0000256" key="2">
    <source>
        <dbReference type="ARBA" id="ARBA00005581"/>
    </source>
</evidence>
<feature type="region of interest" description="Disordered" evidence="6">
    <location>
        <begin position="106"/>
        <end position="125"/>
    </location>
</feature>
<dbReference type="Pfam" id="PF05938">
    <property type="entry name" value="Self-incomp_S1"/>
    <property type="match status" value="1"/>
</dbReference>
<accession>A0ABQ7MMC3</accession>
<evidence type="ECO:0000256" key="4">
    <source>
        <dbReference type="ARBA" id="ARBA00022525"/>
    </source>
</evidence>
<keyword evidence="7" id="KW-0812">Transmembrane</keyword>
<keyword evidence="4" id="KW-0964">Secreted</keyword>
<evidence type="ECO:0000256" key="5">
    <source>
        <dbReference type="ARBA" id="ARBA00022729"/>
    </source>
</evidence>
<name>A0ABQ7MMC3_BRACM</name>
<feature type="compositionally biased region" description="Basic and acidic residues" evidence="6">
    <location>
        <begin position="71"/>
        <end position="88"/>
    </location>
</feature>
<protein>
    <recommendedName>
        <fullName evidence="10">S-protein homolog</fullName>
    </recommendedName>
</protein>
<evidence type="ECO:0000256" key="6">
    <source>
        <dbReference type="SAM" id="MobiDB-lite"/>
    </source>
</evidence>
<proteinExistence type="inferred from homology"/>
<comment type="subcellular location">
    <subcellularLocation>
        <location evidence="1">Secreted</location>
    </subcellularLocation>
</comment>
<feature type="compositionally biased region" description="Low complexity" evidence="6">
    <location>
        <begin position="106"/>
        <end position="115"/>
    </location>
</feature>
<comment type="caution">
    <text evidence="8">The sequence shown here is derived from an EMBL/GenBank/DDBJ whole genome shotgun (WGS) entry which is preliminary data.</text>
</comment>
<sequence>MDKKKVVAASSSSSSSTSFDHIFGPRVSSSSSSATTGLFTTIFPRPSAGMLGRQMDFPSQGGHVKYQSANERGKRSNIKEKNSYHNEETEPPCNLSSSIYYGGQEKYSSTTNTNKDTYKKDAQEGDSKRASRGNWWEDAARFISMKFKVVDLYSQPHDKLAHQKSFEEIKVRLFSFSREMLGLLGMSLDALSNSVEFVSLSLYCSICIVKVLNLAIRICPEDLICYLHCLLMFMISSFTLIIFASALDVSNVVKDAGTSKSGDDTLLPLARKYVVIHNTIENKQSLNVHCKSREDDLGMIHIPWNHYWSFRFHVNISKTTNYRCQFSWYGGGSHYFDIFKVSRDDTQFGKVPICKECIWEVRKESRDGKSSICRINRNGYPHYCFGWDNE</sequence>
<dbReference type="InterPro" id="IPR010264">
    <property type="entry name" value="Self-incomp_S1"/>
</dbReference>
<feature type="compositionally biased region" description="Basic and acidic residues" evidence="6">
    <location>
        <begin position="116"/>
        <end position="125"/>
    </location>
</feature>
<reference evidence="8 9" key="1">
    <citation type="submission" date="2021-03" db="EMBL/GenBank/DDBJ databases">
        <authorList>
            <person name="King G.J."/>
            <person name="Bancroft I."/>
            <person name="Baten A."/>
            <person name="Bloomfield J."/>
            <person name="Borpatragohain P."/>
            <person name="He Z."/>
            <person name="Irish N."/>
            <person name="Irwin J."/>
            <person name="Liu K."/>
            <person name="Mauleon R.P."/>
            <person name="Moore J."/>
            <person name="Morris R."/>
            <person name="Ostergaard L."/>
            <person name="Wang B."/>
            <person name="Wells R."/>
        </authorList>
    </citation>
    <scope>NUCLEOTIDE SEQUENCE [LARGE SCALE GENOMIC DNA]</scope>
    <source>
        <strain evidence="8">R-o-18</strain>
        <tissue evidence="8">Leaf</tissue>
    </source>
</reference>
<dbReference type="Proteomes" id="UP000823674">
    <property type="component" value="Chromosome A04"/>
</dbReference>
<evidence type="ECO:0000256" key="7">
    <source>
        <dbReference type="SAM" id="Phobius"/>
    </source>
</evidence>
<feature type="region of interest" description="Disordered" evidence="6">
    <location>
        <begin position="1"/>
        <end position="36"/>
    </location>
</feature>
<keyword evidence="7" id="KW-1133">Transmembrane helix</keyword>
<dbReference type="PANTHER" id="PTHR33738:SF21">
    <property type="entry name" value="TPRXL"/>
    <property type="match status" value="1"/>
</dbReference>
<organism evidence="8 9">
    <name type="scientific">Brassica rapa subsp. trilocularis</name>
    <dbReference type="NCBI Taxonomy" id="1813537"/>
    <lineage>
        <taxon>Eukaryota</taxon>
        <taxon>Viridiplantae</taxon>
        <taxon>Streptophyta</taxon>
        <taxon>Embryophyta</taxon>
        <taxon>Tracheophyta</taxon>
        <taxon>Spermatophyta</taxon>
        <taxon>Magnoliopsida</taxon>
        <taxon>eudicotyledons</taxon>
        <taxon>Gunneridae</taxon>
        <taxon>Pentapetalae</taxon>
        <taxon>rosids</taxon>
        <taxon>malvids</taxon>
        <taxon>Brassicales</taxon>
        <taxon>Brassicaceae</taxon>
        <taxon>Brassiceae</taxon>
        <taxon>Brassica</taxon>
    </lineage>
</organism>
<feature type="region of interest" description="Disordered" evidence="6">
    <location>
        <begin position="58"/>
        <end position="95"/>
    </location>
</feature>
<keyword evidence="7" id="KW-0472">Membrane</keyword>
<feature type="transmembrane region" description="Helical" evidence="7">
    <location>
        <begin position="223"/>
        <end position="247"/>
    </location>
</feature>
<dbReference type="EMBL" id="JADBGQ010000004">
    <property type="protein sequence ID" value="KAG5399862.1"/>
    <property type="molecule type" value="Genomic_DNA"/>
</dbReference>
<gene>
    <name evidence="8" type="primary">A04p005200.1_BraROA</name>
    <name evidence="8" type="ORF">IGI04_014469</name>
</gene>
<feature type="transmembrane region" description="Helical" evidence="7">
    <location>
        <begin position="197"/>
        <end position="216"/>
    </location>
</feature>
<evidence type="ECO:0008006" key="10">
    <source>
        <dbReference type="Google" id="ProtNLM"/>
    </source>
</evidence>
<dbReference type="PANTHER" id="PTHR33738">
    <property type="entry name" value="EMB|CAB82975.1"/>
    <property type="match status" value="1"/>
</dbReference>
<evidence type="ECO:0000313" key="8">
    <source>
        <dbReference type="EMBL" id="KAG5399862.1"/>
    </source>
</evidence>
<keyword evidence="5" id="KW-0732">Signal</keyword>
<keyword evidence="9" id="KW-1185">Reference proteome</keyword>